<gene>
    <name evidence="3" type="ORF">Q763_13015</name>
</gene>
<dbReference type="STRING" id="1406840.Q763_13015"/>
<evidence type="ECO:0000313" key="4">
    <source>
        <dbReference type="Proteomes" id="UP000030129"/>
    </source>
</evidence>
<evidence type="ECO:0000256" key="2">
    <source>
        <dbReference type="SAM" id="Phobius"/>
    </source>
</evidence>
<keyword evidence="2" id="KW-1133">Transmembrane helix</keyword>
<organism evidence="3 4">
    <name type="scientific">Flavobacterium beibuense F44-8</name>
    <dbReference type="NCBI Taxonomy" id="1406840"/>
    <lineage>
        <taxon>Bacteria</taxon>
        <taxon>Pseudomonadati</taxon>
        <taxon>Bacteroidota</taxon>
        <taxon>Flavobacteriia</taxon>
        <taxon>Flavobacteriales</taxon>
        <taxon>Flavobacteriaceae</taxon>
        <taxon>Flavobacterium</taxon>
    </lineage>
</organism>
<name>A0A0A2LUE4_9FLAO</name>
<keyword evidence="2" id="KW-0812">Transmembrane</keyword>
<keyword evidence="1" id="KW-0175">Coiled coil</keyword>
<protein>
    <submittedName>
        <fullName evidence="3">Uncharacterized protein</fullName>
    </submittedName>
</protein>
<feature type="transmembrane region" description="Helical" evidence="2">
    <location>
        <begin position="72"/>
        <end position="93"/>
    </location>
</feature>
<accession>A0A0A2LUE4</accession>
<evidence type="ECO:0000313" key="3">
    <source>
        <dbReference type="EMBL" id="KGO79760.1"/>
    </source>
</evidence>
<reference evidence="3 4" key="1">
    <citation type="submission" date="2013-09" db="EMBL/GenBank/DDBJ databases">
        <authorList>
            <person name="Zeng Z."/>
            <person name="Chen C."/>
        </authorList>
    </citation>
    <scope>NUCLEOTIDE SEQUENCE [LARGE SCALE GENOMIC DNA]</scope>
    <source>
        <strain evidence="3 4">F44-8</strain>
    </source>
</reference>
<sequence length="123" mass="13532">METNLTPQQEQEAVNHIYEYAADLFINKDKNSYEVKMALVAKGMSEENAQIVVDRLEDEIEQARKSRANKDMLWGAVWCIGGTIVTIATYSAASNGGGRYVVAWGAIIFGGVQFIRGVIASTK</sequence>
<keyword evidence="2" id="KW-0472">Membrane</keyword>
<feature type="transmembrane region" description="Helical" evidence="2">
    <location>
        <begin position="99"/>
        <end position="119"/>
    </location>
</feature>
<keyword evidence="4" id="KW-1185">Reference proteome</keyword>
<proteinExistence type="predicted"/>
<dbReference type="Proteomes" id="UP000030129">
    <property type="component" value="Unassembled WGS sequence"/>
</dbReference>
<comment type="caution">
    <text evidence="3">The sequence shown here is derived from an EMBL/GenBank/DDBJ whole genome shotgun (WGS) entry which is preliminary data.</text>
</comment>
<dbReference type="eggNOG" id="ENOG5030YQS">
    <property type="taxonomic scope" value="Bacteria"/>
</dbReference>
<dbReference type="EMBL" id="JRLV01000015">
    <property type="protein sequence ID" value="KGO79760.1"/>
    <property type="molecule type" value="Genomic_DNA"/>
</dbReference>
<evidence type="ECO:0000256" key="1">
    <source>
        <dbReference type="SAM" id="Coils"/>
    </source>
</evidence>
<feature type="coiled-coil region" evidence="1">
    <location>
        <begin position="46"/>
        <end position="73"/>
    </location>
</feature>
<dbReference type="RefSeq" id="WP_035134884.1">
    <property type="nucleotide sequence ID" value="NZ_JRLV01000015.1"/>
</dbReference>
<dbReference type="AlphaFoldDB" id="A0A0A2LUE4"/>